<organism evidence="4">
    <name type="scientific">marine sediment metagenome</name>
    <dbReference type="NCBI Taxonomy" id="412755"/>
    <lineage>
        <taxon>unclassified sequences</taxon>
        <taxon>metagenomes</taxon>
        <taxon>ecological metagenomes</taxon>
    </lineage>
</organism>
<evidence type="ECO:0000313" key="4">
    <source>
        <dbReference type="EMBL" id="GAF77912.1"/>
    </source>
</evidence>
<evidence type="ECO:0000259" key="3">
    <source>
        <dbReference type="PROSITE" id="PS51737"/>
    </source>
</evidence>
<dbReference type="GO" id="GO:0003677">
    <property type="term" value="F:DNA binding"/>
    <property type="evidence" value="ECO:0007669"/>
    <property type="project" value="UniProtKB-KW"/>
</dbReference>
<dbReference type="GO" id="GO:0000150">
    <property type="term" value="F:DNA strand exchange activity"/>
    <property type="evidence" value="ECO:0007669"/>
    <property type="project" value="InterPro"/>
</dbReference>
<name>X0SPW2_9ZZZZ</name>
<keyword evidence="2" id="KW-0233">DNA recombination</keyword>
<dbReference type="EMBL" id="BARS01003121">
    <property type="protein sequence ID" value="GAF77912.1"/>
    <property type="molecule type" value="Genomic_DNA"/>
</dbReference>
<dbReference type="InterPro" id="IPR050639">
    <property type="entry name" value="SSR_resolvase"/>
</dbReference>
<keyword evidence="1" id="KW-0238">DNA-binding</keyword>
<comment type="caution">
    <text evidence="4">The sequence shown here is derived from an EMBL/GenBank/DDBJ whole genome shotgun (WGS) entry which is preliminary data.</text>
</comment>
<accession>X0SPW2</accession>
<proteinExistence type="predicted"/>
<evidence type="ECO:0000256" key="2">
    <source>
        <dbReference type="ARBA" id="ARBA00023172"/>
    </source>
</evidence>
<dbReference type="InterPro" id="IPR038109">
    <property type="entry name" value="DNA_bind_recomb_sf"/>
</dbReference>
<feature type="non-terminal residue" evidence="4">
    <location>
        <position position="1"/>
    </location>
</feature>
<protein>
    <recommendedName>
        <fullName evidence="3">Recombinase domain-containing protein</fullName>
    </recommendedName>
</protein>
<dbReference type="PROSITE" id="PS51737">
    <property type="entry name" value="RECOMBINASE_DNA_BIND"/>
    <property type="match status" value="1"/>
</dbReference>
<dbReference type="Pfam" id="PF13408">
    <property type="entry name" value="Zn_ribbon_recom"/>
    <property type="match status" value="1"/>
</dbReference>
<gene>
    <name evidence="4" type="ORF">S01H1_06017</name>
</gene>
<evidence type="ECO:0000256" key="1">
    <source>
        <dbReference type="ARBA" id="ARBA00023125"/>
    </source>
</evidence>
<sequence>KLENDQKGLNVKRGIRAKCEMGWKPGPTPIGYINRSFAGIKDIIIDPDRGKFVTEMFKKVANGASGRQIKKWADKVGFNNKSGKLLTLSQVYRMLKDPFYYGEFEYSVDSGNWYKGAHKPLIDKELFNKTRRKLIVPKKSKWGSRNVLFRNIFKCAGCGATITGEEKFRKRNHRDPKRHVYYQCSKARNNQCQEPMFNEKRLIETLIRYINFMSMHHPQKIKLTSKVKAGIETYRRIREQVLLLRDINPDKETVSFTEYAKYALNEGTNEDKREIVRVFDEPLYIHNKEACSSPIN</sequence>
<dbReference type="InterPro" id="IPR011109">
    <property type="entry name" value="DNA_bind_recombinase_dom"/>
</dbReference>
<reference evidence="4" key="1">
    <citation type="journal article" date="2014" name="Front. Microbiol.">
        <title>High frequency of phylogenetically diverse reductive dehalogenase-homologous genes in deep subseafloor sedimentary metagenomes.</title>
        <authorList>
            <person name="Kawai M."/>
            <person name="Futagami T."/>
            <person name="Toyoda A."/>
            <person name="Takaki Y."/>
            <person name="Nishi S."/>
            <person name="Hori S."/>
            <person name="Arai W."/>
            <person name="Tsubouchi T."/>
            <person name="Morono Y."/>
            <person name="Uchiyama I."/>
            <person name="Ito T."/>
            <person name="Fujiyama A."/>
            <person name="Inagaki F."/>
            <person name="Takami H."/>
        </authorList>
    </citation>
    <scope>NUCLEOTIDE SEQUENCE</scope>
    <source>
        <strain evidence="4">Expedition CK06-06</strain>
    </source>
</reference>
<dbReference type="InterPro" id="IPR025827">
    <property type="entry name" value="Zn_ribbon_recom_dom"/>
</dbReference>
<dbReference type="AlphaFoldDB" id="X0SPW2"/>
<dbReference type="Pfam" id="PF07508">
    <property type="entry name" value="Recombinase"/>
    <property type="match status" value="1"/>
</dbReference>
<dbReference type="PANTHER" id="PTHR30461">
    <property type="entry name" value="DNA-INVERTASE FROM LAMBDOID PROPHAGE"/>
    <property type="match status" value="1"/>
</dbReference>
<dbReference type="PANTHER" id="PTHR30461:SF2">
    <property type="entry name" value="SERINE RECOMBINASE PINE-RELATED"/>
    <property type="match status" value="1"/>
</dbReference>
<dbReference type="Gene3D" id="3.90.1750.20">
    <property type="entry name" value="Putative Large Serine Recombinase, Chain B, Domain 2"/>
    <property type="match status" value="1"/>
</dbReference>
<feature type="domain" description="Recombinase" evidence="3">
    <location>
        <begin position="29"/>
        <end position="140"/>
    </location>
</feature>